<dbReference type="RefSeq" id="WP_075117350.1">
    <property type="nucleotide sequence ID" value="NZ_MSCT01000002.1"/>
</dbReference>
<sequence>MKETTRARVAAVVGAAGNQKRISSIYDYSTSCHRNISASISNGKVEGYDYTTSSFFSGSSNSSLDFYDYNNSKHVNLKMNGKKFDGYDYDTKKYFSGTINGKNISLYDYDTGKYYNYSI</sequence>
<accession>A0A1Q8EXJ4</accession>
<organism evidence="1 2">
    <name type="scientific">Pseudomonas chlororaphis</name>
    <dbReference type="NCBI Taxonomy" id="587753"/>
    <lineage>
        <taxon>Bacteria</taxon>
        <taxon>Pseudomonadati</taxon>
        <taxon>Pseudomonadota</taxon>
        <taxon>Gammaproteobacteria</taxon>
        <taxon>Pseudomonadales</taxon>
        <taxon>Pseudomonadaceae</taxon>
        <taxon>Pseudomonas</taxon>
    </lineage>
</organism>
<comment type="caution">
    <text evidence="1">The sequence shown here is derived from an EMBL/GenBank/DDBJ whole genome shotgun (WGS) entry which is preliminary data.</text>
</comment>
<dbReference type="EMBL" id="MSCT01000002">
    <property type="protein sequence ID" value="OLF56538.1"/>
    <property type="molecule type" value="Genomic_DNA"/>
</dbReference>
<dbReference type="Proteomes" id="UP000185578">
    <property type="component" value="Unassembled WGS sequence"/>
</dbReference>
<evidence type="ECO:0000313" key="2">
    <source>
        <dbReference type="Proteomes" id="UP000185578"/>
    </source>
</evidence>
<gene>
    <name evidence="1" type="ORF">BTN82_01135</name>
</gene>
<dbReference type="AlphaFoldDB" id="A0A1Q8EXJ4"/>
<evidence type="ECO:0000313" key="1">
    <source>
        <dbReference type="EMBL" id="OLF56538.1"/>
    </source>
</evidence>
<proteinExistence type="predicted"/>
<name>A0A1Q8EXJ4_9PSED</name>
<protein>
    <submittedName>
        <fullName evidence="1">Uncharacterized protein</fullName>
    </submittedName>
</protein>
<dbReference type="OrthoDB" id="7017711at2"/>
<reference evidence="1 2" key="1">
    <citation type="submission" date="2016-12" db="EMBL/GenBank/DDBJ databases">
        <authorList>
            <person name="Song W.-J."/>
            <person name="Kurnit D.M."/>
        </authorList>
    </citation>
    <scope>NUCLEOTIDE SEQUENCE [LARGE SCALE GENOMIC DNA]</scope>
    <source>
        <strain evidence="1 2">PCL1601</strain>
    </source>
</reference>